<gene>
    <name evidence="11" type="ORF">WMSIL1_LOCUS13864</name>
</gene>
<sequence>MHSKQIVNHETSETSSPMNNSFSESSLGPNATLSELRAPVECAICLNSLLPTSHLQVLSCAHTFHSECILQWILNNRSCPVCRSRVELPLECFDSLNTRRRVRRYRQNIVTGIIQINNLNGTAYRETRSSILRRQYGTQRRHYLDYSSHSPPNSTAVNHPDLTLQTQMPVNRDLAVTHIVMNQSRDRVESAEPRMMAVFAALLRYNQANSQR</sequence>
<keyword evidence="3" id="KW-0479">Metal-binding</keyword>
<dbReference type="EMBL" id="CABIJS010000699">
    <property type="protein sequence ID" value="VUZ56150.1"/>
    <property type="molecule type" value="Genomic_DNA"/>
</dbReference>
<evidence type="ECO:0000256" key="3">
    <source>
        <dbReference type="ARBA" id="ARBA00022723"/>
    </source>
</evidence>
<dbReference type="Gene3D" id="3.30.40.10">
    <property type="entry name" value="Zinc/RING finger domain, C3HC4 (zinc finger)"/>
    <property type="match status" value="1"/>
</dbReference>
<dbReference type="SMART" id="SM00184">
    <property type="entry name" value="RING"/>
    <property type="match status" value="1"/>
</dbReference>
<comment type="subcellular location">
    <subcellularLocation>
        <location evidence="1">Membrane</location>
    </subcellularLocation>
</comment>
<keyword evidence="4 8" id="KW-0863">Zinc-finger</keyword>
<feature type="domain" description="RING-type" evidence="10">
    <location>
        <begin position="42"/>
        <end position="83"/>
    </location>
</feature>
<dbReference type="SUPFAM" id="SSF57850">
    <property type="entry name" value="RING/U-box"/>
    <property type="match status" value="1"/>
</dbReference>
<dbReference type="AlphaFoldDB" id="A0A564Z9M4"/>
<evidence type="ECO:0000313" key="11">
    <source>
        <dbReference type="EMBL" id="VUZ56150.1"/>
    </source>
</evidence>
<keyword evidence="6" id="KW-1133">Transmembrane helix</keyword>
<evidence type="ECO:0000256" key="2">
    <source>
        <dbReference type="ARBA" id="ARBA00022692"/>
    </source>
</evidence>
<dbReference type="PANTHER" id="PTHR46539:SF2">
    <property type="entry name" value="RING-H2 FINGER PROTEIN ATL43"/>
    <property type="match status" value="1"/>
</dbReference>
<keyword evidence="12" id="KW-1185">Reference proteome</keyword>
<keyword evidence="5" id="KW-0862">Zinc</keyword>
<dbReference type="GO" id="GO:0008270">
    <property type="term" value="F:zinc ion binding"/>
    <property type="evidence" value="ECO:0007669"/>
    <property type="project" value="UniProtKB-KW"/>
</dbReference>
<dbReference type="PROSITE" id="PS50089">
    <property type="entry name" value="ZF_RING_2"/>
    <property type="match status" value="1"/>
</dbReference>
<evidence type="ECO:0000256" key="5">
    <source>
        <dbReference type="ARBA" id="ARBA00022833"/>
    </source>
</evidence>
<accession>A0A564Z9M4</accession>
<evidence type="ECO:0000256" key="8">
    <source>
        <dbReference type="PROSITE-ProRule" id="PRU00175"/>
    </source>
</evidence>
<evidence type="ECO:0000259" key="10">
    <source>
        <dbReference type="PROSITE" id="PS50089"/>
    </source>
</evidence>
<evidence type="ECO:0000256" key="9">
    <source>
        <dbReference type="SAM" id="MobiDB-lite"/>
    </source>
</evidence>
<evidence type="ECO:0000313" key="12">
    <source>
        <dbReference type="Proteomes" id="UP000321570"/>
    </source>
</evidence>
<dbReference type="Proteomes" id="UP000321570">
    <property type="component" value="Unassembled WGS sequence"/>
</dbReference>
<dbReference type="Pfam" id="PF13639">
    <property type="entry name" value="zf-RING_2"/>
    <property type="match status" value="1"/>
</dbReference>
<proteinExistence type="predicted"/>
<keyword evidence="2" id="KW-0812">Transmembrane</keyword>
<keyword evidence="7" id="KW-0472">Membrane</keyword>
<evidence type="ECO:0000256" key="7">
    <source>
        <dbReference type="ARBA" id="ARBA00023136"/>
    </source>
</evidence>
<protein>
    <recommendedName>
        <fullName evidence="10">RING-type domain-containing protein</fullName>
    </recommendedName>
</protein>
<dbReference type="GO" id="GO:0016020">
    <property type="term" value="C:membrane"/>
    <property type="evidence" value="ECO:0007669"/>
    <property type="project" value="UniProtKB-SubCell"/>
</dbReference>
<dbReference type="InterPro" id="IPR013083">
    <property type="entry name" value="Znf_RING/FYVE/PHD"/>
</dbReference>
<dbReference type="InterPro" id="IPR001841">
    <property type="entry name" value="Znf_RING"/>
</dbReference>
<reference evidence="11 12" key="1">
    <citation type="submission" date="2019-07" db="EMBL/GenBank/DDBJ databases">
        <authorList>
            <person name="Jastrzebski P J."/>
            <person name="Paukszto L."/>
            <person name="Jastrzebski P J."/>
        </authorList>
    </citation>
    <scope>NUCLEOTIDE SEQUENCE [LARGE SCALE GENOMIC DNA]</scope>
    <source>
        <strain evidence="11 12">WMS-il1</strain>
    </source>
</reference>
<organism evidence="11 12">
    <name type="scientific">Hymenolepis diminuta</name>
    <name type="common">Rat tapeworm</name>
    <dbReference type="NCBI Taxonomy" id="6216"/>
    <lineage>
        <taxon>Eukaryota</taxon>
        <taxon>Metazoa</taxon>
        <taxon>Spiralia</taxon>
        <taxon>Lophotrochozoa</taxon>
        <taxon>Platyhelminthes</taxon>
        <taxon>Cestoda</taxon>
        <taxon>Eucestoda</taxon>
        <taxon>Cyclophyllidea</taxon>
        <taxon>Hymenolepididae</taxon>
        <taxon>Hymenolepis</taxon>
    </lineage>
</organism>
<evidence type="ECO:0000256" key="1">
    <source>
        <dbReference type="ARBA" id="ARBA00004370"/>
    </source>
</evidence>
<dbReference type="PANTHER" id="PTHR46539">
    <property type="entry name" value="E3 UBIQUITIN-PROTEIN LIGASE ATL42"/>
    <property type="match status" value="1"/>
</dbReference>
<name>A0A564Z9M4_HYMDI</name>
<evidence type="ECO:0000256" key="4">
    <source>
        <dbReference type="ARBA" id="ARBA00022771"/>
    </source>
</evidence>
<feature type="compositionally biased region" description="Low complexity" evidence="9">
    <location>
        <begin position="15"/>
        <end position="26"/>
    </location>
</feature>
<feature type="region of interest" description="Disordered" evidence="9">
    <location>
        <begin position="1"/>
        <end position="26"/>
    </location>
</feature>
<evidence type="ECO:0000256" key="6">
    <source>
        <dbReference type="ARBA" id="ARBA00022989"/>
    </source>
</evidence>